<comment type="subcellular location">
    <subcellularLocation>
        <location evidence="1">Cell membrane</location>
        <topology evidence="1">Multi-pass membrane protein</topology>
    </subcellularLocation>
</comment>
<reference evidence="8 9" key="1">
    <citation type="submission" date="2021-03" db="EMBL/GenBank/DDBJ databases">
        <title>Genomic Encyclopedia of Type Strains, Phase IV (KMG-IV): sequencing the most valuable type-strain genomes for metagenomic binning, comparative biology and taxonomic classification.</title>
        <authorList>
            <person name="Goeker M."/>
        </authorList>
    </citation>
    <scope>NUCLEOTIDE SEQUENCE [LARGE SCALE GENOMIC DNA]</scope>
    <source>
        <strain evidence="8 9">DSM 28650</strain>
    </source>
</reference>
<feature type="transmembrane region" description="Helical" evidence="7">
    <location>
        <begin position="76"/>
        <end position="98"/>
    </location>
</feature>
<dbReference type="Proteomes" id="UP001519308">
    <property type="component" value="Unassembled WGS sequence"/>
</dbReference>
<accession>A0ABS4K6G9</accession>
<evidence type="ECO:0000256" key="5">
    <source>
        <dbReference type="ARBA" id="ARBA00022989"/>
    </source>
</evidence>
<evidence type="ECO:0000256" key="6">
    <source>
        <dbReference type="ARBA" id="ARBA00023136"/>
    </source>
</evidence>
<organism evidence="8 9">
    <name type="scientific">Clostridium punense</name>
    <dbReference type="NCBI Taxonomy" id="1054297"/>
    <lineage>
        <taxon>Bacteria</taxon>
        <taxon>Bacillati</taxon>
        <taxon>Bacillota</taxon>
        <taxon>Clostridia</taxon>
        <taxon>Eubacteriales</taxon>
        <taxon>Clostridiaceae</taxon>
        <taxon>Clostridium</taxon>
    </lineage>
</organism>
<gene>
    <name evidence="8" type="ORF">J2Z44_003215</name>
</gene>
<evidence type="ECO:0000256" key="1">
    <source>
        <dbReference type="ARBA" id="ARBA00004651"/>
    </source>
</evidence>
<evidence type="ECO:0000313" key="9">
    <source>
        <dbReference type="Proteomes" id="UP001519308"/>
    </source>
</evidence>
<feature type="transmembrane region" description="Helical" evidence="7">
    <location>
        <begin position="104"/>
        <end position="131"/>
    </location>
</feature>
<dbReference type="RefSeq" id="WP_021283047.1">
    <property type="nucleotide sequence ID" value="NZ_JAGGLL010000028.1"/>
</dbReference>
<feature type="transmembrane region" description="Helical" evidence="7">
    <location>
        <begin position="227"/>
        <end position="248"/>
    </location>
</feature>
<dbReference type="CDD" id="cd06173">
    <property type="entry name" value="MFS_MefA_like"/>
    <property type="match status" value="1"/>
</dbReference>
<keyword evidence="4 7" id="KW-0812">Transmembrane</keyword>
<evidence type="ECO:0000256" key="2">
    <source>
        <dbReference type="ARBA" id="ARBA00022448"/>
    </source>
</evidence>
<feature type="transmembrane region" description="Helical" evidence="7">
    <location>
        <begin position="43"/>
        <end position="64"/>
    </location>
</feature>
<keyword evidence="6 7" id="KW-0472">Membrane</keyword>
<evidence type="ECO:0000313" key="8">
    <source>
        <dbReference type="EMBL" id="MBP2023378.1"/>
    </source>
</evidence>
<dbReference type="EMBL" id="JAGGLL010000028">
    <property type="protein sequence ID" value="MBP2023378.1"/>
    <property type="molecule type" value="Genomic_DNA"/>
</dbReference>
<proteinExistence type="predicted"/>
<keyword evidence="9" id="KW-1185">Reference proteome</keyword>
<evidence type="ECO:0000256" key="3">
    <source>
        <dbReference type="ARBA" id="ARBA00022475"/>
    </source>
</evidence>
<evidence type="ECO:0000256" key="7">
    <source>
        <dbReference type="SAM" id="Phobius"/>
    </source>
</evidence>
<keyword evidence="5 7" id="KW-1133">Transmembrane helix</keyword>
<sequence length="300" mass="33321">MNFKLFKNRNFTLFLLGQSTSSLGTNVLHFATALYIFQITGSAGKFASIIALGMIPNLILGPIAGTITDRVNRKNLIIFGDLIRGIFEILLFIFSLSVNLNIEIMYVMVIFLSACEVFFEPAFTTILPSIVTKTELPDAIAVKRTIGRITSILAPLLGAFLLKLVGFQVMLLLDGLTFLISSFSEIFMVIPLNKTFNKSSSFLKDTFEGFKVLFVNKKIISLVSNNIITNVFLLPFIIIGFPYIIIEILGGTQLIYGTVQSSAAFGSILSIFAVFKAKKDTILTTVLKLVLQFYFHRAFF</sequence>
<dbReference type="InterPro" id="IPR011701">
    <property type="entry name" value="MFS"/>
</dbReference>
<dbReference type="Pfam" id="PF07690">
    <property type="entry name" value="MFS_1"/>
    <property type="match status" value="1"/>
</dbReference>
<feature type="transmembrane region" description="Helical" evidence="7">
    <location>
        <begin position="152"/>
        <end position="170"/>
    </location>
</feature>
<protein>
    <submittedName>
        <fullName evidence="8">MFS family permease</fullName>
    </submittedName>
</protein>
<keyword evidence="3" id="KW-1003">Cell membrane</keyword>
<dbReference type="InterPro" id="IPR036259">
    <property type="entry name" value="MFS_trans_sf"/>
</dbReference>
<dbReference type="PANTHER" id="PTHR43266">
    <property type="entry name" value="MACROLIDE-EFFLUX PROTEIN"/>
    <property type="match status" value="1"/>
</dbReference>
<feature type="transmembrane region" description="Helical" evidence="7">
    <location>
        <begin position="254"/>
        <end position="275"/>
    </location>
</feature>
<evidence type="ECO:0000256" key="4">
    <source>
        <dbReference type="ARBA" id="ARBA00022692"/>
    </source>
</evidence>
<feature type="transmembrane region" description="Helical" evidence="7">
    <location>
        <begin position="12"/>
        <end position="37"/>
    </location>
</feature>
<comment type="caution">
    <text evidence="8">The sequence shown here is derived from an EMBL/GenBank/DDBJ whole genome shotgun (WGS) entry which is preliminary data.</text>
</comment>
<keyword evidence="2" id="KW-0813">Transport</keyword>
<dbReference type="Gene3D" id="1.20.1250.20">
    <property type="entry name" value="MFS general substrate transporter like domains"/>
    <property type="match status" value="1"/>
</dbReference>
<dbReference type="SUPFAM" id="SSF103473">
    <property type="entry name" value="MFS general substrate transporter"/>
    <property type="match status" value="1"/>
</dbReference>
<name>A0ABS4K6G9_9CLOT</name>
<dbReference type="PANTHER" id="PTHR43266:SF2">
    <property type="entry name" value="MAJOR FACILITATOR SUPERFAMILY (MFS) PROFILE DOMAIN-CONTAINING PROTEIN"/>
    <property type="match status" value="1"/>
</dbReference>